<name>A0A512DAL6_9CELL</name>
<feature type="domain" description="Luciferase-like" evidence="7">
    <location>
        <begin position="31"/>
        <end position="386"/>
    </location>
</feature>
<dbReference type="PIRSF" id="PIRSF000337">
    <property type="entry name" value="NTA_MOA"/>
    <property type="match status" value="1"/>
</dbReference>
<dbReference type="Proteomes" id="UP000321181">
    <property type="component" value="Unassembled WGS sequence"/>
</dbReference>
<keyword evidence="4 8" id="KW-0503">Monooxygenase</keyword>
<evidence type="ECO:0000256" key="4">
    <source>
        <dbReference type="ARBA" id="ARBA00023033"/>
    </source>
</evidence>
<keyword evidence="2 6" id="KW-0288">FMN</keyword>
<feature type="binding site" evidence="6">
    <location>
        <position position="152"/>
    </location>
    <ligand>
        <name>FMN</name>
        <dbReference type="ChEBI" id="CHEBI:58210"/>
    </ligand>
</feature>
<feature type="binding site" evidence="6">
    <location>
        <position position="99"/>
    </location>
    <ligand>
        <name>FMN</name>
        <dbReference type="ChEBI" id="CHEBI:58210"/>
    </ligand>
</feature>
<dbReference type="Pfam" id="PF00296">
    <property type="entry name" value="Bac_luciferase"/>
    <property type="match status" value="1"/>
</dbReference>
<keyword evidence="9" id="KW-1185">Reference proteome</keyword>
<evidence type="ECO:0000256" key="6">
    <source>
        <dbReference type="PIRSR" id="PIRSR000337-1"/>
    </source>
</evidence>
<accession>A0A512DAL6</accession>
<organism evidence="8 9">
    <name type="scientific">Cellulomonas aerilata</name>
    <dbReference type="NCBI Taxonomy" id="515326"/>
    <lineage>
        <taxon>Bacteria</taxon>
        <taxon>Bacillati</taxon>
        <taxon>Actinomycetota</taxon>
        <taxon>Actinomycetes</taxon>
        <taxon>Micrococcales</taxon>
        <taxon>Cellulomonadaceae</taxon>
        <taxon>Cellulomonas</taxon>
    </lineage>
</organism>
<comment type="similarity">
    <text evidence="5">Belongs to the NtaA/SnaA/DszA monooxygenase family.</text>
</comment>
<dbReference type="PANTHER" id="PTHR30011:SF16">
    <property type="entry name" value="C2H2 FINGER DOMAIN TRANSCRIPTION FACTOR (EUROFUNG)-RELATED"/>
    <property type="match status" value="1"/>
</dbReference>
<dbReference type="InterPro" id="IPR011251">
    <property type="entry name" value="Luciferase-like_dom"/>
</dbReference>
<gene>
    <name evidence="8" type="ORF">CAE01nite_12510</name>
</gene>
<dbReference type="EMBL" id="BJYY01000010">
    <property type="protein sequence ID" value="GEO33526.1"/>
    <property type="molecule type" value="Genomic_DNA"/>
</dbReference>
<dbReference type="Gene3D" id="3.20.20.30">
    <property type="entry name" value="Luciferase-like domain"/>
    <property type="match status" value="1"/>
</dbReference>
<dbReference type="GO" id="GO:0004497">
    <property type="term" value="F:monooxygenase activity"/>
    <property type="evidence" value="ECO:0007669"/>
    <property type="project" value="UniProtKB-KW"/>
</dbReference>
<evidence type="ECO:0000313" key="9">
    <source>
        <dbReference type="Proteomes" id="UP000321181"/>
    </source>
</evidence>
<dbReference type="AlphaFoldDB" id="A0A512DAL6"/>
<evidence type="ECO:0000313" key="8">
    <source>
        <dbReference type="EMBL" id="GEO33526.1"/>
    </source>
</evidence>
<dbReference type="RefSeq" id="WP_222595841.1">
    <property type="nucleotide sequence ID" value="NZ_BAAARM010000002.1"/>
</dbReference>
<dbReference type="GO" id="GO:0016705">
    <property type="term" value="F:oxidoreductase activity, acting on paired donors, with incorporation or reduction of molecular oxygen"/>
    <property type="evidence" value="ECO:0007669"/>
    <property type="project" value="InterPro"/>
</dbReference>
<reference evidence="8 9" key="1">
    <citation type="submission" date="2019-07" db="EMBL/GenBank/DDBJ databases">
        <title>Whole genome shotgun sequence of Cellulomonas aerilata NBRC 106308.</title>
        <authorList>
            <person name="Hosoyama A."/>
            <person name="Uohara A."/>
            <person name="Ohji S."/>
            <person name="Ichikawa N."/>
        </authorList>
    </citation>
    <scope>NUCLEOTIDE SEQUENCE [LARGE SCALE GENOMIC DNA]</scope>
    <source>
        <strain evidence="8 9">NBRC 106308</strain>
    </source>
</reference>
<keyword evidence="1 6" id="KW-0285">Flavoprotein</keyword>
<protein>
    <submittedName>
        <fullName evidence="8">Nitrilotriacetate monooxygenase</fullName>
    </submittedName>
</protein>
<evidence type="ECO:0000256" key="2">
    <source>
        <dbReference type="ARBA" id="ARBA00022643"/>
    </source>
</evidence>
<dbReference type="NCBIfam" id="TIGR03860">
    <property type="entry name" value="FMN_nitrolo"/>
    <property type="match status" value="1"/>
</dbReference>
<comment type="caution">
    <text evidence="8">The sequence shown here is derived from an EMBL/GenBank/DDBJ whole genome shotgun (WGS) entry which is preliminary data.</text>
</comment>
<evidence type="ECO:0000256" key="5">
    <source>
        <dbReference type="ARBA" id="ARBA00033748"/>
    </source>
</evidence>
<dbReference type="InterPro" id="IPR036661">
    <property type="entry name" value="Luciferase-like_sf"/>
</dbReference>
<dbReference type="SUPFAM" id="SSF51679">
    <property type="entry name" value="Bacterial luciferase-like"/>
    <property type="match status" value="1"/>
</dbReference>
<feature type="binding site" evidence="6">
    <location>
        <position position="61"/>
    </location>
    <ligand>
        <name>FMN</name>
        <dbReference type="ChEBI" id="CHEBI:58210"/>
    </ligand>
</feature>
<proteinExistence type="inferred from homology"/>
<feature type="binding site" evidence="6">
    <location>
        <position position="223"/>
    </location>
    <ligand>
        <name>FMN</name>
        <dbReference type="ChEBI" id="CHEBI:58210"/>
    </ligand>
</feature>
<evidence type="ECO:0000256" key="3">
    <source>
        <dbReference type="ARBA" id="ARBA00023002"/>
    </source>
</evidence>
<dbReference type="InterPro" id="IPR016215">
    <property type="entry name" value="NTA_MOA"/>
</dbReference>
<evidence type="ECO:0000259" key="7">
    <source>
        <dbReference type="Pfam" id="PF00296"/>
    </source>
</evidence>
<dbReference type="PANTHER" id="PTHR30011">
    <property type="entry name" value="ALKANESULFONATE MONOOXYGENASE-RELATED"/>
    <property type="match status" value="1"/>
</dbReference>
<sequence length="449" mass="48753">MTVMSKSSFLLGAVLGEMHGNHPGAWRMASADPNAYTDVTTFVRAAQTAERGGLDYLFFPDRVFIWGDLESRPPIVTMEPTLTLAAIAPATRRIGLVTTLSTSFVEPYTIARQVRALDVMSHGRAGWQAIPSYEPEAFANYGLPVPPREEKYERFNEAIQITQALWGSWSRAAGSPDKATGRFADTSHIRPVNLTGRHVGSRGPLQIPPSEQGQPVIFMPFASGLGVQAASLYANGIIAHPSSMEEAKAQRAMMRSMTVDAGREADEVKFLSFFALTVGTTLQEAVERRMVLEEAAGIEERLAHLSAVLGMRLDSADRDKPLTSAQVAALRPHPGAAQAGHALQLARQGRTPHEILGHGVLDQAPSLVGTAEQIADMLQEWVQAGAADGFSVIIDDLHDGMDNFVNQVVPVLRQRGLRPDDYEGTTLRDHLGLPQQLGLDPRLTAEAER</sequence>
<keyword evidence="3" id="KW-0560">Oxidoreductase</keyword>
<evidence type="ECO:0000256" key="1">
    <source>
        <dbReference type="ARBA" id="ARBA00022630"/>
    </source>
</evidence>
<dbReference type="InterPro" id="IPR051260">
    <property type="entry name" value="Diverse_substr_monoxygenases"/>
</dbReference>